<organism evidence="10 11">
    <name type="scientific">Macrostomum lignano</name>
    <dbReference type="NCBI Taxonomy" id="282301"/>
    <lineage>
        <taxon>Eukaryota</taxon>
        <taxon>Metazoa</taxon>
        <taxon>Spiralia</taxon>
        <taxon>Lophotrochozoa</taxon>
        <taxon>Platyhelminthes</taxon>
        <taxon>Rhabditophora</taxon>
        <taxon>Macrostomorpha</taxon>
        <taxon>Macrostomida</taxon>
        <taxon>Macrostomidae</taxon>
        <taxon>Macrostomum</taxon>
    </lineage>
</organism>
<comment type="similarity">
    <text evidence="8">Belongs to the nanos family.</text>
</comment>
<evidence type="ECO:0000256" key="4">
    <source>
        <dbReference type="ARBA" id="ARBA00022771"/>
    </source>
</evidence>
<dbReference type="InterPro" id="IPR024161">
    <property type="entry name" value="Znf_nanos-typ"/>
</dbReference>
<evidence type="ECO:0000313" key="10">
    <source>
        <dbReference type="Proteomes" id="UP000095280"/>
    </source>
</evidence>
<keyword evidence="4 8" id="KW-0863">Zinc-finger</keyword>
<evidence type="ECO:0000256" key="8">
    <source>
        <dbReference type="PROSITE-ProRule" id="PRU00855"/>
    </source>
</evidence>
<evidence type="ECO:0000313" key="11">
    <source>
        <dbReference type="WBParaSite" id="snap_masked-unitig_30267-processed-gene-0.0-mRNA-1"/>
    </source>
</evidence>
<evidence type="ECO:0000259" key="9">
    <source>
        <dbReference type="PROSITE" id="PS51522"/>
    </source>
</evidence>
<dbReference type="InterPro" id="IPR008705">
    <property type="entry name" value="Nanos/Xcar2"/>
</dbReference>
<comment type="subcellular location">
    <subcellularLocation>
        <location evidence="1">Cytoplasm</location>
    </subcellularLocation>
</comment>
<dbReference type="GO" id="GO:0003723">
    <property type="term" value="F:RNA binding"/>
    <property type="evidence" value="ECO:0007669"/>
    <property type="project" value="UniProtKB-UniRule"/>
</dbReference>
<evidence type="ECO:0000256" key="1">
    <source>
        <dbReference type="ARBA" id="ARBA00004496"/>
    </source>
</evidence>
<dbReference type="PANTHER" id="PTHR12887">
    <property type="entry name" value="NANOS PROTEIN"/>
    <property type="match status" value="1"/>
</dbReference>
<accession>A0A1I8JQP0</accession>
<reference evidence="11" key="1">
    <citation type="submission" date="2016-11" db="UniProtKB">
        <authorList>
            <consortium name="WormBaseParasite"/>
        </authorList>
    </citation>
    <scope>IDENTIFICATION</scope>
</reference>
<dbReference type="Proteomes" id="UP000095280">
    <property type="component" value="Unplaced"/>
</dbReference>
<keyword evidence="10" id="KW-1185">Reference proteome</keyword>
<dbReference type="AlphaFoldDB" id="A0A1I8JQP0"/>
<dbReference type="InterPro" id="IPR038129">
    <property type="entry name" value="Nanos_sf"/>
</dbReference>
<feature type="domain" description="Nanos-type" evidence="9">
    <location>
        <begin position="14"/>
        <end position="69"/>
    </location>
</feature>
<dbReference type="GO" id="GO:0006417">
    <property type="term" value="P:regulation of translation"/>
    <property type="evidence" value="ECO:0007669"/>
    <property type="project" value="UniProtKB-UniRule"/>
</dbReference>
<dbReference type="GO" id="GO:0005737">
    <property type="term" value="C:cytoplasm"/>
    <property type="evidence" value="ECO:0007669"/>
    <property type="project" value="UniProtKB-SubCell"/>
</dbReference>
<sequence>RGARQERQAAAPRLLRFCRKNGEPEAFSSGHTLQGRGNGSVVCPVLSRFTCPLVRRHWQQRPHREILPAGHRPRLRPPTADGTVSLRRLLRQLWDFRTDSKARKLKISVGWRGRWLQPERQLSVAKRFPSGKFAVASRPAQVAAAAGATRAIRVAMPGPRSKAQSDVKCELTVCQCGCLPVIYGFEIWPSAAAIGGGLVVFAARSRVSVAPANLPAHCQFSHGPEELRGRPDCHRLYKTEACRAFHGAEGVRRYGAPAAVAKQLWDFRTDSKARLQSSKVRNLGGLERPMAAAGDSCPLPSGFRAVSEQEFAVASRQPRWLRLLERLERSGLPCRARGGLGFELATGTAHPVRLGISAGCQANRHNSNWAVRTPGELSRPEHLAASWAAPRCLQLLHSGPHRFGCRLPGGGPTEVRNSRARGGGSGGAGATGAIRGCLCRDRGALGIRIGPQEAGEEPLPIVKHILQLQNRYMQYLRQQADTPAAAHQPAAISLTAGARCPLPPRCRCRPNGPLPPRCRCPLLAPRCARCTLPPRCPLPAPLPRRPCSRAVLARTPAAAAPPVFLRLLPQERASRRPSAAGHTLKDGNGSVVCPVLSRFNLPRCAAPLAAAPTPVKYCPLGTGHGCGTDCRRD</sequence>
<evidence type="ECO:0000256" key="6">
    <source>
        <dbReference type="ARBA" id="ARBA00022845"/>
    </source>
</evidence>
<keyword evidence="6 8" id="KW-0810">Translation regulation</keyword>
<evidence type="ECO:0000256" key="2">
    <source>
        <dbReference type="ARBA" id="ARBA00022490"/>
    </source>
</evidence>
<dbReference type="GO" id="GO:0008270">
    <property type="term" value="F:zinc ion binding"/>
    <property type="evidence" value="ECO:0007669"/>
    <property type="project" value="UniProtKB-KW"/>
</dbReference>
<evidence type="ECO:0000256" key="7">
    <source>
        <dbReference type="ARBA" id="ARBA00022884"/>
    </source>
</evidence>
<protein>
    <submittedName>
        <fullName evidence="11">Nanos-type domain-containing protein</fullName>
    </submittedName>
</protein>
<evidence type="ECO:0000256" key="3">
    <source>
        <dbReference type="ARBA" id="ARBA00022723"/>
    </source>
</evidence>
<dbReference type="Pfam" id="PF05741">
    <property type="entry name" value="zf-nanos"/>
    <property type="match status" value="1"/>
</dbReference>
<dbReference type="Gene3D" id="4.10.60.30">
    <property type="entry name" value="Nanos, RNA-binding domain"/>
    <property type="match status" value="2"/>
</dbReference>
<keyword evidence="2" id="KW-0963">Cytoplasm</keyword>
<keyword evidence="5" id="KW-0862">Zinc</keyword>
<evidence type="ECO:0000256" key="5">
    <source>
        <dbReference type="ARBA" id="ARBA00022833"/>
    </source>
</evidence>
<name>A0A1I8JQP0_9PLAT</name>
<dbReference type="WBParaSite" id="snap_masked-unitig_30267-processed-gene-0.0-mRNA-1">
    <property type="protein sequence ID" value="snap_masked-unitig_30267-processed-gene-0.0-mRNA-1"/>
    <property type="gene ID" value="snap_masked-unitig_30267-processed-gene-0.0"/>
</dbReference>
<dbReference type="PROSITE" id="PS51522">
    <property type="entry name" value="ZF_NANOS"/>
    <property type="match status" value="1"/>
</dbReference>
<keyword evidence="7 8" id="KW-0694">RNA-binding</keyword>
<proteinExistence type="inferred from homology"/>
<keyword evidence="3" id="KW-0479">Metal-binding</keyword>